<evidence type="ECO:0000256" key="1">
    <source>
        <dbReference type="SAM" id="Phobius"/>
    </source>
</evidence>
<dbReference type="PANTHER" id="PTHR14136:SF17">
    <property type="entry name" value="BTB_POZ DOMAIN-CONTAINING PROTEIN KCTD9"/>
    <property type="match status" value="1"/>
</dbReference>
<sequence length="409" mass="48062">MDRNNIPYFRRKQQAQDAALSGELKDIRSESPPATTLSRRVSVYPTLKKYLVTTIRLLTWLLVCIGALAFIYDRTDNVHARTMQALQVLSSTTNYGPAEAEALKYLIRSDCLGFEQFDWFNPQMIGRDDSWQQHVRSGLRKLLCVRTRQRLYDLHIGNQDFTTLFDYDTWLYPWFERSSFINPIFSRMEVRYGYFYHSSFKNANFEFVNFFDTNLANTSFEEATLVGIDFISDVPVLKQFREEKKDTNAENIHYELDMLRLNNTAFTQSHLSSVRFKNAYLERSRFADSQLWDVSFTDSELTSSHFDHSELNNVRFQDSNLSWASFRQSKITVTNRNATKIFAGTDLTHTDFTQTDWAAEFYQSDKDLYLYDTIREHNQEAIDLICLALRQGKNWQQSLRNQMFTCSQP</sequence>
<dbReference type="RefSeq" id="WP_087482145.1">
    <property type="nucleotide sequence ID" value="NZ_AP024884.1"/>
</dbReference>
<dbReference type="InterPro" id="IPR051082">
    <property type="entry name" value="Pentapeptide-BTB/POZ_domain"/>
</dbReference>
<dbReference type="EMBL" id="JAWRCO010000002">
    <property type="protein sequence ID" value="MDW6005437.1"/>
    <property type="molecule type" value="Genomic_DNA"/>
</dbReference>
<evidence type="ECO:0000313" key="4">
    <source>
        <dbReference type="Proteomes" id="UP000196125"/>
    </source>
</evidence>
<dbReference type="SUPFAM" id="SSF141571">
    <property type="entry name" value="Pentapeptide repeat-like"/>
    <property type="match status" value="2"/>
</dbReference>
<dbReference type="InterPro" id="IPR001646">
    <property type="entry name" value="5peptide_repeat"/>
</dbReference>
<reference evidence="3 4" key="1">
    <citation type="submission" date="2017-05" db="EMBL/GenBank/DDBJ databases">
        <authorList>
            <person name="Song R."/>
            <person name="Chenine A.L."/>
            <person name="Ruprecht R.M."/>
        </authorList>
    </citation>
    <scope>NUCLEOTIDE SEQUENCE [LARGE SCALE GENOMIC DNA]</scope>
    <source>
        <strain evidence="3 4">CECT 7927</strain>
    </source>
</reference>
<keyword evidence="5" id="KW-1185">Reference proteome</keyword>
<feature type="transmembrane region" description="Helical" evidence="1">
    <location>
        <begin position="50"/>
        <end position="72"/>
    </location>
</feature>
<dbReference type="Proteomes" id="UP001283366">
    <property type="component" value="Unassembled WGS sequence"/>
</dbReference>
<evidence type="ECO:0000313" key="3">
    <source>
        <dbReference type="EMBL" id="SMS02122.1"/>
    </source>
</evidence>
<keyword evidence="1" id="KW-1133">Transmembrane helix</keyword>
<dbReference type="OrthoDB" id="2579959at2"/>
<keyword evidence="1" id="KW-0472">Membrane</keyword>
<proteinExistence type="predicted"/>
<dbReference type="PANTHER" id="PTHR14136">
    <property type="entry name" value="BTB_POZ DOMAIN-CONTAINING PROTEIN KCTD9"/>
    <property type="match status" value="1"/>
</dbReference>
<dbReference type="Proteomes" id="UP000196125">
    <property type="component" value="Unassembled WGS sequence"/>
</dbReference>
<dbReference type="AlphaFoldDB" id="A0A1Y6J055"/>
<dbReference type="EMBL" id="FXXI01000008">
    <property type="protein sequence ID" value="SMS02122.1"/>
    <property type="molecule type" value="Genomic_DNA"/>
</dbReference>
<gene>
    <name evidence="2" type="ORF">SBX37_21435</name>
    <name evidence="3" type="ORF">VIM7927_03437</name>
</gene>
<accession>A0A1Y6J055</accession>
<dbReference type="Pfam" id="PF00805">
    <property type="entry name" value="Pentapeptide"/>
    <property type="match status" value="2"/>
</dbReference>
<dbReference type="Gene3D" id="2.160.20.80">
    <property type="entry name" value="E3 ubiquitin-protein ligase SopA"/>
    <property type="match status" value="2"/>
</dbReference>
<name>A0A1Y6J055_9VIBR</name>
<protein>
    <submittedName>
        <fullName evidence="2">Pentapeptide repeat-containing protein</fullName>
    </submittedName>
    <submittedName>
        <fullName evidence="3">Pentapeptide repeats (8 copies)</fullName>
    </submittedName>
</protein>
<evidence type="ECO:0000313" key="2">
    <source>
        <dbReference type="EMBL" id="MDW6005437.1"/>
    </source>
</evidence>
<reference evidence="2 5" key="2">
    <citation type="submission" date="2023-11" db="EMBL/GenBank/DDBJ databases">
        <title>Plant-associative lifestyle of Vibrio porteresiae and its evolutionary dynamics.</title>
        <authorList>
            <person name="Rameshkumar N."/>
            <person name="Kirti K."/>
        </authorList>
    </citation>
    <scope>NUCLEOTIDE SEQUENCE [LARGE SCALE GENOMIC DNA]</scope>
    <source>
        <strain evidence="2 5">MSSRF38</strain>
    </source>
</reference>
<keyword evidence="1" id="KW-0812">Transmembrane</keyword>
<evidence type="ECO:0000313" key="5">
    <source>
        <dbReference type="Proteomes" id="UP001283366"/>
    </source>
</evidence>
<organism evidence="3 4">
    <name type="scientific">Vibrio mangrovi</name>
    <dbReference type="NCBI Taxonomy" id="474394"/>
    <lineage>
        <taxon>Bacteria</taxon>
        <taxon>Pseudomonadati</taxon>
        <taxon>Pseudomonadota</taxon>
        <taxon>Gammaproteobacteria</taxon>
        <taxon>Vibrionales</taxon>
        <taxon>Vibrionaceae</taxon>
        <taxon>Vibrio</taxon>
    </lineage>
</organism>